<feature type="transmembrane region" description="Helical" evidence="10">
    <location>
        <begin position="211"/>
        <end position="234"/>
    </location>
</feature>
<dbReference type="KEGG" id="cmag:CBW24_09220"/>
<keyword evidence="7 10" id="KW-1133">Transmembrane helix</keyword>
<feature type="transmembrane region" description="Helical" evidence="10">
    <location>
        <begin position="96"/>
        <end position="125"/>
    </location>
</feature>
<dbReference type="PANTHER" id="PTHR32024">
    <property type="entry name" value="TRK SYSTEM POTASSIUM UPTAKE PROTEIN TRKG-RELATED"/>
    <property type="match status" value="1"/>
</dbReference>
<dbReference type="Proteomes" id="UP000219050">
    <property type="component" value="Chromosome"/>
</dbReference>
<keyword evidence="2" id="KW-0813">Transport</keyword>
<keyword evidence="8" id="KW-0406">Ion transport</keyword>
<reference evidence="11 12" key="1">
    <citation type="submission" date="2017-05" db="EMBL/GenBank/DDBJ databases">
        <title>Comparative genomic and metabolic analysis of manganese-oxidizing mechanisms in Celeribater manganoxidans DY25T: its adaption to the environment of polymetallic nodule.</title>
        <authorList>
            <person name="Wang X."/>
        </authorList>
    </citation>
    <scope>NUCLEOTIDE SEQUENCE [LARGE SCALE GENOMIC DNA]</scope>
    <source>
        <strain evidence="11 12">DY25</strain>
    </source>
</reference>
<evidence type="ECO:0000256" key="1">
    <source>
        <dbReference type="ARBA" id="ARBA00004651"/>
    </source>
</evidence>
<dbReference type="RefSeq" id="WP_097373416.1">
    <property type="nucleotide sequence ID" value="NZ_CP021404.1"/>
</dbReference>
<comment type="subcellular location">
    <subcellularLocation>
        <location evidence="1">Cell membrane</location>
        <topology evidence="1">Multi-pass membrane protein</topology>
    </subcellularLocation>
</comment>
<evidence type="ECO:0000256" key="2">
    <source>
        <dbReference type="ARBA" id="ARBA00022448"/>
    </source>
</evidence>
<feature type="transmembrane region" description="Helical" evidence="10">
    <location>
        <begin position="246"/>
        <end position="267"/>
    </location>
</feature>
<dbReference type="OrthoDB" id="9810952at2"/>
<feature type="transmembrane region" description="Helical" evidence="10">
    <location>
        <begin position="369"/>
        <end position="389"/>
    </location>
</feature>
<sequence length="463" mass="49463">MPRIGRIRRAPQLDRRSPPGPLRLIGRRISHLPPPSVLALLYLTLVLIGAALLKLPMAHRAPLNWADAIFTSTSAVTVTGLAVVDTGGTFTPFGISVIAVLIQLGGLGLMSFAVLLLSALGVPIGMPHRIILREDLNQTSFANLMALVRLIVVISILAEALGALLLAFVFVPEAGLWPGLGQAVFHSISAFNNAGFALWPDSLTRYVGDPLVNLVVPGLFIIGGLGFIVIADLWEKRGWRKLTLHSKLMLVGTAILIVMGTVIFAGLEWRNPGTLGPLDWDAKLWASWFQAVSPRTAGFNTVDLAQAHDSTALMVMSMMLIGGGSTSTAGGIKVTTVAVLLLATVAFFRRTKDLQAYNRSLGPKEVLKVLALTTVSLLVVMTAIFAIAISHDGDFLDLAFEVTSAFGTTGLSRGSTAELDGVGRIVIMTLMFLGRVGPLTLGFFLATRSQPRVRYPEGQVYLG</sequence>
<dbReference type="EMBL" id="CP021404">
    <property type="protein sequence ID" value="ATI42175.1"/>
    <property type="molecule type" value="Genomic_DNA"/>
</dbReference>
<keyword evidence="6" id="KW-0630">Potassium</keyword>
<keyword evidence="5 10" id="KW-0812">Transmembrane</keyword>
<organism evidence="11 12">
    <name type="scientific">Pacificitalea manganoxidans</name>
    <dbReference type="NCBI Taxonomy" id="1411902"/>
    <lineage>
        <taxon>Bacteria</taxon>
        <taxon>Pseudomonadati</taxon>
        <taxon>Pseudomonadota</taxon>
        <taxon>Alphaproteobacteria</taxon>
        <taxon>Rhodobacterales</taxon>
        <taxon>Paracoccaceae</taxon>
        <taxon>Pacificitalea</taxon>
    </lineage>
</organism>
<keyword evidence="9 10" id="KW-0472">Membrane</keyword>
<name>A0A291M0C4_9RHOB</name>
<evidence type="ECO:0000256" key="4">
    <source>
        <dbReference type="ARBA" id="ARBA00022538"/>
    </source>
</evidence>
<proteinExistence type="predicted"/>
<evidence type="ECO:0000256" key="7">
    <source>
        <dbReference type="ARBA" id="ARBA00022989"/>
    </source>
</evidence>
<evidence type="ECO:0000256" key="8">
    <source>
        <dbReference type="ARBA" id="ARBA00023065"/>
    </source>
</evidence>
<dbReference type="AlphaFoldDB" id="A0A291M0C4"/>
<feature type="transmembrane region" description="Helical" evidence="10">
    <location>
        <begin position="425"/>
        <end position="446"/>
    </location>
</feature>
<evidence type="ECO:0000313" key="11">
    <source>
        <dbReference type="EMBL" id="ATI42175.1"/>
    </source>
</evidence>
<dbReference type="GO" id="GO:0015379">
    <property type="term" value="F:potassium:chloride symporter activity"/>
    <property type="evidence" value="ECO:0007669"/>
    <property type="project" value="InterPro"/>
</dbReference>
<protein>
    <submittedName>
        <fullName evidence="11">Ktr system potassium transporter B</fullName>
    </submittedName>
</protein>
<feature type="transmembrane region" description="Helical" evidence="10">
    <location>
        <begin position="36"/>
        <end position="53"/>
    </location>
</feature>
<dbReference type="InterPro" id="IPR003445">
    <property type="entry name" value="Cat_transpt"/>
</dbReference>
<evidence type="ECO:0000256" key="9">
    <source>
        <dbReference type="ARBA" id="ARBA00023136"/>
    </source>
</evidence>
<dbReference type="InterPro" id="IPR004772">
    <property type="entry name" value="TrkH"/>
</dbReference>
<accession>A0A291M0C4</accession>
<dbReference type="GO" id="GO:0005886">
    <property type="term" value="C:plasma membrane"/>
    <property type="evidence" value="ECO:0007669"/>
    <property type="project" value="UniProtKB-SubCell"/>
</dbReference>
<keyword evidence="3" id="KW-1003">Cell membrane</keyword>
<dbReference type="PANTHER" id="PTHR32024:SF1">
    <property type="entry name" value="KTR SYSTEM POTASSIUM UPTAKE PROTEIN B"/>
    <property type="match status" value="1"/>
</dbReference>
<feature type="transmembrane region" description="Helical" evidence="10">
    <location>
        <begin position="146"/>
        <end position="171"/>
    </location>
</feature>
<evidence type="ECO:0000256" key="3">
    <source>
        <dbReference type="ARBA" id="ARBA00022475"/>
    </source>
</evidence>
<evidence type="ECO:0000256" key="5">
    <source>
        <dbReference type="ARBA" id="ARBA00022692"/>
    </source>
</evidence>
<evidence type="ECO:0000256" key="10">
    <source>
        <dbReference type="SAM" id="Phobius"/>
    </source>
</evidence>
<dbReference type="Pfam" id="PF02386">
    <property type="entry name" value="TrkH"/>
    <property type="match status" value="1"/>
</dbReference>
<gene>
    <name evidence="11" type="ORF">CBW24_09220</name>
</gene>
<evidence type="ECO:0000313" key="12">
    <source>
        <dbReference type="Proteomes" id="UP000219050"/>
    </source>
</evidence>
<feature type="transmembrane region" description="Helical" evidence="10">
    <location>
        <begin position="328"/>
        <end position="348"/>
    </location>
</feature>
<keyword evidence="4" id="KW-0633">Potassium transport</keyword>
<dbReference type="NCBIfam" id="TIGR00933">
    <property type="entry name" value="2a38"/>
    <property type="match status" value="1"/>
</dbReference>
<keyword evidence="12" id="KW-1185">Reference proteome</keyword>
<evidence type="ECO:0000256" key="6">
    <source>
        <dbReference type="ARBA" id="ARBA00022958"/>
    </source>
</evidence>